<evidence type="ECO:0000256" key="1">
    <source>
        <dbReference type="ARBA" id="ARBA00009792"/>
    </source>
</evidence>
<dbReference type="GO" id="GO:0004559">
    <property type="term" value="F:alpha-mannosidase activity"/>
    <property type="evidence" value="ECO:0007669"/>
    <property type="project" value="InterPro"/>
</dbReference>
<evidence type="ECO:0000313" key="7">
    <source>
        <dbReference type="Proteomes" id="UP000886874"/>
    </source>
</evidence>
<dbReference type="InterPro" id="IPR011013">
    <property type="entry name" value="Gal_mutarotase_sf_dom"/>
</dbReference>
<dbReference type="GO" id="GO:0006013">
    <property type="term" value="P:mannose metabolic process"/>
    <property type="evidence" value="ECO:0007669"/>
    <property type="project" value="InterPro"/>
</dbReference>
<dbReference type="GO" id="GO:0030246">
    <property type="term" value="F:carbohydrate binding"/>
    <property type="evidence" value="ECO:0007669"/>
    <property type="project" value="InterPro"/>
</dbReference>
<evidence type="ECO:0000256" key="3">
    <source>
        <dbReference type="ARBA" id="ARBA00022801"/>
    </source>
</evidence>
<dbReference type="EMBL" id="DVFN01000047">
    <property type="protein sequence ID" value="HIQ69291.1"/>
    <property type="molecule type" value="Genomic_DNA"/>
</dbReference>
<keyword evidence="2" id="KW-0479">Metal-binding</keyword>
<reference evidence="6" key="1">
    <citation type="submission" date="2020-10" db="EMBL/GenBank/DDBJ databases">
        <authorList>
            <person name="Gilroy R."/>
        </authorList>
    </citation>
    <scope>NUCLEOTIDE SEQUENCE</scope>
    <source>
        <strain evidence="6">ChiSjej2B20-13462</strain>
    </source>
</reference>
<dbReference type="Proteomes" id="UP000886874">
    <property type="component" value="Unassembled WGS sequence"/>
</dbReference>
<reference evidence="6" key="2">
    <citation type="journal article" date="2021" name="PeerJ">
        <title>Extensive microbial diversity within the chicken gut microbiome revealed by metagenomics and culture.</title>
        <authorList>
            <person name="Gilroy R."/>
            <person name="Ravi A."/>
            <person name="Getino M."/>
            <person name="Pursley I."/>
            <person name="Horton D.L."/>
            <person name="Alikhan N.F."/>
            <person name="Baker D."/>
            <person name="Gharbi K."/>
            <person name="Hall N."/>
            <person name="Watson M."/>
            <person name="Adriaenssens E.M."/>
            <person name="Foster-Nyarko E."/>
            <person name="Jarju S."/>
            <person name="Secka A."/>
            <person name="Antonio M."/>
            <person name="Oren A."/>
            <person name="Chaudhuri R.R."/>
            <person name="La Ragione R."/>
            <person name="Hildebrand F."/>
            <person name="Pallen M.J."/>
        </authorList>
    </citation>
    <scope>NUCLEOTIDE SEQUENCE</scope>
    <source>
        <strain evidence="6">ChiSjej2B20-13462</strain>
    </source>
</reference>
<protein>
    <submittedName>
        <fullName evidence="6">Alpha-mannosidase</fullName>
    </submittedName>
</protein>
<name>A0A9D1CN07_9FIRM</name>
<dbReference type="InterPro" id="IPR000602">
    <property type="entry name" value="Glyco_hydro_38_N"/>
</dbReference>
<accession>A0A9D1CN07</accession>
<evidence type="ECO:0000259" key="5">
    <source>
        <dbReference type="SMART" id="SM00872"/>
    </source>
</evidence>
<dbReference type="Pfam" id="PF17677">
    <property type="entry name" value="Glyco_hydro38C2"/>
    <property type="match status" value="1"/>
</dbReference>
<dbReference type="SUPFAM" id="SSF74650">
    <property type="entry name" value="Galactose mutarotase-like"/>
    <property type="match status" value="1"/>
</dbReference>
<dbReference type="InterPro" id="IPR037094">
    <property type="entry name" value="Glyco_hydro_38_cen_sf"/>
</dbReference>
<dbReference type="FunFam" id="3.20.110.10:FF:000002">
    <property type="entry name" value="alpha-mannosidase 2C1 isoform X1"/>
    <property type="match status" value="1"/>
</dbReference>
<evidence type="ECO:0000313" key="6">
    <source>
        <dbReference type="EMBL" id="HIQ69291.1"/>
    </source>
</evidence>
<proteinExistence type="inferred from homology"/>
<keyword evidence="4" id="KW-0326">Glycosidase</keyword>
<dbReference type="CDD" id="cd10789">
    <property type="entry name" value="GH38N_AMII_ER_cytosolic"/>
    <property type="match status" value="1"/>
</dbReference>
<evidence type="ECO:0000256" key="4">
    <source>
        <dbReference type="ARBA" id="ARBA00023295"/>
    </source>
</evidence>
<dbReference type="InterPro" id="IPR015341">
    <property type="entry name" value="Glyco_hydro_38_cen"/>
</dbReference>
<dbReference type="Gene3D" id="2.70.98.30">
    <property type="entry name" value="Golgi alpha-mannosidase II, domain 4"/>
    <property type="match status" value="1"/>
</dbReference>
<dbReference type="SUPFAM" id="SSF88713">
    <property type="entry name" value="Glycoside hydrolase/deacetylase"/>
    <property type="match status" value="1"/>
</dbReference>
<dbReference type="Pfam" id="PF09261">
    <property type="entry name" value="Alpha-mann_mid"/>
    <property type="match status" value="1"/>
</dbReference>
<dbReference type="InterPro" id="IPR027291">
    <property type="entry name" value="Glyco_hydro_38_N_sf"/>
</dbReference>
<dbReference type="Pfam" id="PF01074">
    <property type="entry name" value="Glyco_hydro_38N"/>
    <property type="match status" value="1"/>
</dbReference>
<dbReference type="InterPro" id="IPR028995">
    <property type="entry name" value="Glyco_hydro_57/38_cen_sf"/>
</dbReference>
<dbReference type="Gene3D" id="3.20.110.10">
    <property type="entry name" value="Glycoside hydrolase 38, N terminal domain"/>
    <property type="match status" value="1"/>
</dbReference>
<keyword evidence="3" id="KW-0378">Hydrolase</keyword>
<dbReference type="SMART" id="SM00872">
    <property type="entry name" value="Alpha-mann_mid"/>
    <property type="match status" value="1"/>
</dbReference>
<sequence>MYFIDQRIQVICNQLQMLRFRDSRSLPDWEYKPGQFFRPEEADAAQPDWAPFDCQHMHWYAAYAGTDQFEGKFQGQHSDFHGIPGSHYWFRGRITIPQDMDGKSVWLKIRTQIEEWDDGKNPQFLVFVNKEVMQGADMNHREILLRRPAVGGETIDLDIQAYTGTLHREFSFLADLYVLDEAINRLYYDLQVPLWAFPRLGQDSKTRLDIQTVLNDTINLLDMRVPYSPDFYASVEKAQAYITENLYEKMGGWDEVVATCIGHTHIDVAWWWTVAQTREKVVRSFATVLKLMEEFPGYKFMSSQPVLYYFLKQRYPELFEKIRQRIAEGRWETEGGMWLEADCNLTSGESLVRQFLHGKRFFREEFGQDNKILWLPDVFGYSGALPQIMKKSGVDYFMTTKLAWNQINRIPNDTFIWRGIDGSEVLTHLITTVGIGQNPKESFFTTYNGTLHPDSIMGGWERYQDKEINNDILISYGFGDGGGGPTREMLETSVRMERGIRGIPKVRQETARVYFDELNARVKDNRRLETWEGEFYFEYHRGTYTSMARNKKGNRKSELMMMDLELLGVLAGDYPLEDDTRLWRDIILLNQFHDILPGSSIAEVYDVTKTEYEQLAQEAGAMIESRLNKLAGSGEGVTVFNTLGFDRNDVVRLGDLKASALQDETGALYPVQQTPDGAVAYLRNLPSKGYKTLAAAETAAASPFVHRDNLHLETPFYTVTLDEQGRIVSLFDKEFDRELVQPGMKANQLRVYEDKPIYYDNWDIDMFYTEKSWPVDELLEMAWVTDGPVCTTLALTYRCSLSTVWQKIHFYADTRRIDFETKVDWKLHQHLLKAEFPVDIHSDEATFEIQFGNVTRKVHTNTSWDKARFESCAQKWMDFSEGHYGVSLLNDCKYGHSVKNGVIGLTLLKSGVEPNPNADVEVHTFTYALYPHGETWKEAATAHESYKLNQPAYVVAAGQPGQAMSYASVDQRNVILETVKEAENGSGTVLRLYEFENARTKTVLHVPAGVTRAYSTNLLEEIEEELPVENGQVAFTIKPYEIKTILLQ</sequence>
<comment type="caution">
    <text evidence="6">The sequence shown here is derived from an EMBL/GenBank/DDBJ whole genome shotgun (WGS) entry which is preliminary data.</text>
</comment>
<comment type="similarity">
    <text evidence="1">Belongs to the glycosyl hydrolase 38 family.</text>
</comment>
<dbReference type="Gene3D" id="1.20.1270.50">
    <property type="entry name" value="Glycoside hydrolase family 38, central domain"/>
    <property type="match status" value="1"/>
</dbReference>
<dbReference type="GO" id="GO:0009313">
    <property type="term" value="P:oligosaccharide catabolic process"/>
    <property type="evidence" value="ECO:0007669"/>
    <property type="project" value="TreeGrafter"/>
</dbReference>
<dbReference type="InterPro" id="IPR041147">
    <property type="entry name" value="GH38_C"/>
</dbReference>
<dbReference type="FunFam" id="1.20.1270.50:FF:000004">
    <property type="entry name" value="alpha-mannosidase 2C1 isoform X1"/>
    <property type="match status" value="1"/>
</dbReference>
<dbReference type="PANTHER" id="PTHR46017:SF1">
    <property type="entry name" value="ALPHA-MANNOSIDASE 2C1"/>
    <property type="match status" value="1"/>
</dbReference>
<dbReference type="AlphaFoldDB" id="A0A9D1CN07"/>
<dbReference type="Gene3D" id="2.60.40.2220">
    <property type="match status" value="1"/>
</dbReference>
<organism evidence="6 7">
    <name type="scientific">Candidatus Avoscillospira stercorigallinarum</name>
    <dbReference type="NCBI Taxonomy" id="2840708"/>
    <lineage>
        <taxon>Bacteria</taxon>
        <taxon>Bacillati</taxon>
        <taxon>Bacillota</taxon>
        <taxon>Clostridia</taxon>
        <taxon>Eubacteriales</taxon>
        <taxon>Oscillospiraceae</taxon>
        <taxon>Oscillospiraceae incertae sedis</taxon>
        <taxon>Candidatus Avoscillospira</taxon>
    </lineage>
</organism>
<dbReference type="FunFam" id="2.70.98.30:FF:000010">
    <property type="entry name" value="Cytosolic alpha-mannosidase"/>
    <property type="match status" value="1"/>
</dbReference>
<evidence type="ECO:0000256" key="2">
    <source>
        <dbReference type="ARBA" id="ARBA00022723"/>
    </source>
</evidence>
<dbReference type="SUPFAM" id="SSF88688">
    <property type="entry name" value="Families 57/38 glycoside transferase middle domain"/>
    <property type="match status" value="1"/>
</dbReference>
<dbReference type="InterPro" id="IPR011330">
    <property type="entry name" value="Glyco_hydro/deAcase_b/a-brl"/>
</dbReference>
<dbReference type="Pfam" id="PF07748">
    <property type="entry name" value="Glyco_hydro_38C"/>
    <property type="match status" value="1"/>
</dbReference>
<dbReference type="PANTHER" id="PTHR46017">
    <property type="entry name" value="ALPHA-MANNOSIDASE 2C1"/>
    <property type="match status" value="1"/>
</dbReference>
<dbReference type="GO" id="GO:0046872">
    <property type="term" value="F:metal ion binding"/>
    <property type="evidence" value="ECO:0007669"/>
    <property type="project" value="UniProtKB-KW"/>
</dbReference>
<feature type="domain" description="Glycoside hydrolase family 38 central" evidence="5">
    <location>
        <begin position="538"/>
        <end position="612"/>
    </location>
</feature>
<gene>
    <name evidence="6" type="ORF">IAA67_03030</name>
</gene>
<dbReference type="InterPro" id="IPR011682">
    <property type="entry name" value="Glyco_hydro_38_C"/>
</dbReference>